<comment type="caution">
    <text evidence="3">The sequence shown here is derived from an EMBL/GenBank/DDBJ whole genome shotgun (WGS) entry which is preliminary data.</text>
</comment>
<dbReference type="GO" id="GO:0016757">
    <property type="term" value="F:glycosyltransferase activity"/>
    <property type="evidence" value="ECO:0007669"/>
    <property type="project" value="UniProtKB-KW"/>
</dbReference>
<dbReference type="PANTHER" id="PTHR47505">
    <property type="entry name" value="DNA UTILIZATION PROTEIN YHGH"/>
    <property type="match status" value="1"/>
</dbReference>
<organism evidence="3 4">
    <name type="scientific">Pedococcus badiiscoriae</name>
    <dbReference type="NCBI Taxonomy" id="642776"/>
    <lineage>
        <taxon>Bacteria</taxon>
        <taxon>Bacillati</taxon>
        <taxon>Actinomycetota</taxon>
        <taxon>Actinomycetes</taxon>
        <taxon>Micrococcales</taxon>
        <taxon>Intrasporangiaceae</taxon>
        <taxon>Pedococcus</taxon>
    </lineage>
</organism>
<keyword evidence="3" id="KW-0328">Glycosyltransferase</keyword>
<comment type="similarity">
    <text evidence="1">Belongs to the ComF/GntX family.</text>
</comment>
<evidence type="ECO:0000313" key="3">
    <source>
        <dbReference type="EMBL" id="NYG07709.1"/>
    </source>
</evidence>
<dbReference type="Gene3D" id="3.40.50.2020">
    <property type="match status" value="1"/>
</dbReference>
<keyword evidence="4" id="KW-1185">Reference proteome</keyword>
<dbReference type="SUPFAM" id="SSF53271">
    <property type="entry name" value="PRTase-like"/>
    <property type="match status" value="1"/>
</dbReference>
<protein>
    <submittedName>
        <fullName evidence="3">Putative amidophosphoribosyltransferase</fullName>
    </submittedName>
</protein>
<dbReference type="Proteomes" id="UP000573599">
    <property type="component" value="Unassembled WGS sequence"/>
</dbReference>
<gene>
    <name evidence="3" type="ORF">BJ986_002196</name>
</gene>
<proteinExistence type="inferred from homology"/>
<dbReference type="Pfam" id="PF00156">
    <property type="entry name" value="Pribosyltran"/>
    <property type="match status" value="1"/>
</dbReference>
<feature type="domain" description="Phosphoribosyltransferase" evidence="2">
    <location>
        <begin position="198"/>
        <end position="249"/>
    </location>
</feature>
<evidence type="ECO:0000256" key="1">
    <source>
        <dbReference type="ARBA" id="ARBA00008007"/>
    </source>
</evidence>
<dbReference type="InterPro" id="IPR029057">
    <property type="entry name" value="PRTase-like"/>
</dbReference>
<sequence>MSLTRAESGPLAALRAVADLALPVCCVGCGQPDTQVCGACLDEIGRCLWAGGPRQARPDPCPAGLPTVLATGPYLGPLATMVGAYKDDGRRDCAPLLGELLARSVDAAIGVCPAAVDLLGHHNGPVLLVPVPSSRASVRARGDAPLVELAARAVKGFAADEAVVAPVLRPRRRVADQAGLGARERAVNLEHSMTVQPRWAQPVEGAVCVVLDDVLTTGATVVEAARALRSGGAQTVVAATICATQRRGRASGRHPAYSG</sequence>
<dbReference type="CDD" id="cd06223">
    <property type="entry name" value="PRTases_typeI"/>
    <property type="match status" value="1"/>
</dbReference>
<dbReference type="InterPro" id="IPR000836">
    <property type="entry name" value="PRTase_dom"/>
</dbReference>
<reference evidence="3 4" key="1">
    <citation type="submission" date="2020-07" db="EMBL/GenBank/DDBJ databases">
        <title>Sequencing the genomes of 1000 actinobacteria strains.</title>
        <authorList>
            <person name="Klenk H.-P."/>
        </authorList>
    </citation>
    <scope>NUCLEOTIDE SEQUENCE [LARGE SCALE GENOMIC DNA]</scope>
    <source>
        <strain evidence="3 4">DSM 23987</strain>
    </source>
</reference>
<keyword evidence="3" id="KW-0808">Transferase</keyword>
<evidence type="ECO:0000313" key="4">
    <source>
        <dbReference type="Proteomes" id="UP000573599"/>
    </source>
</evidence>
<evidence type="ECO:0000259" key="2">
    <source>
        <dbReference type="Pfam" id="PF00156"/>
    </source>
</evidence>
<dbReference type="InterPro" id="IPR051910">
    <property type="entry name" value="ComF/GntX_DNA_util-trans"/>
</dbReference>
<dbReference type="PANTHER" id="PTHR47505:SF1">
    <property type="entry name" value="DNA UTILIZATION PROTEIN YHGH"/>
    <property type="match status" value="1"/>
</dbReference>
<name>A0A852WG18_9MICO</name>
<accession>A0A852WG18</accession>
<dbReference type="EMBL" id="JACCAB010000001">
    <property type="protein sequence ID" value="NYG07709.1"/>
    <property type="molecule type" value="Genomic_DNA"/>
</dbReference>
<dbReference type="AlphaFoldDB" id="A0A852WG18"/>
<dbReference type="RefSeq" id="WP_202881231.1">
    <property type="nucleotide sequence ID" value="NZ_JACCAB010000001.1"/>
</dbReference>